<name>A0AAV7QMF2_PLEWA</name>
<evidence type="ECO:0000313" key="3">
    <source>
        <dbReference type="Proteomes" id="UP001066276"/>
    </source>
</evidence>
<keyword evidence="3" id="KW-1185">Reference proteome</keyword>
<comment type="caution">
    <text evidence="2">The sequence shown here is derived from an EMBL/GenBank/DDBJ whole genome shotgun (WGS) entry which is preliminary data.</text>
</comment>
<gene>
    <name evidence="2" type="ORF">NDU88_006882</name>
</gene>
<protein>
    <submittedName>
        <fullName evidence="2">Uncharacterized protein</fullName>
    </submittedName>
</protein>
<dbReference type="AlphaFoldDB" id="A0AAV7QMF2"/>
<sequence>MRLLRDAGRLDLLADGGACRERPTRRAASGVAAAVAACSLPRKSGGLRAPQGNGEYGERPGPSVQRVGLPAASRRPHSSAAQLEDFIKKARFGTGVEDSDVEDVV</sequence>
<organism evidence="2 3">
    <name type="scientific">Pleurodeles waltl</name>
    <name type="common">Iberian ribbed newt</name>
    <dbReference type="NCBI Taxonomy" id="8319"/>
    <lineage>
        <taxon>Eukaryota</taxon>
        <taxon>Metazoa</taxon>
        <taxon>Chordata</taxon>
        <taxon>Craniata</taxon>
        <taxon>Vertebrata</taxon>
        <taxon>Euteleostomi</taxon>
        <taxon>Amphibia</taxon>
        <taxon>Batrachia</taxon>
        <taxon>Caudata</taxon>
        <taxon>Salamandroidea</taxon>
        <taxon>Salamandridae</taxon>
        <taxon>Pleurodelinae</taxon>
        <taxon>Pleurodeles</taxon>
    </lineage>
</organism>
<evidence type="ECO:0000313" key="2">
    <source>
        <dbReference type="EMBL" id="KAJ1140531.1"/>
    </source>
</evidence>
<reference evidence="2" key="1">
    <citation type="journal article" date="2022" name="bioRxiv">
        <title>Sequencing and chromosome-scale assembly of the giantPleurodeles waltlgenome.</title>
        <authorList>
            <person name="Brown T."/>
            <person name="Elewa A."/>
            <person name="Iarovenko S."/>
            <person name="Subramanian E."/>
            <person name="Araus A.J."/>
            <person name="Petzold A."/>
            <person name="Susuki M."/>
            <person name="Suzuki K.-i.T."/>
            <person name="Hayashi T."/>
            <person name="Toyoda A."/>
            <person name="Oliveira C."/>
            <person name="Osipova E."/>
            <person name="Leigh N.D."/>
            <person name="Simon A."/>
            <person name="Yun M.H."/>
        </authorList>
    </citation>
    <scope>NUCLEOTIDE SEQUENCE</scope>
    <source>
        <strain evidence="2">20211129_DDA</strain>
        <tissue evidence="2">Liver</tissue>
    </source>
</reference>
<evidence type="ECO:0000256" key="1">
    <source>
        <dbReference type="SAM" id="MobiDB-lite"/>
    </source>
</evidence>
<dbReference type="EMBL" id="JANPWB010000010">
    <property type="protein sequence ID" value="KAJ1140531.1"/>
    <property type="molecule type" value="Genomic_DNA"/>
</dbReference>
<accession>A0AAV7QMF2</accession>
<proteinExistence type="predicted"/>
<feature type="region of interest" description="Disordered" evidence="1">
    <location>
        <begin position="42"/>
        <end position="80"/>
    </location>
</feature>
<feature type="compositionally biased region" description="Low complexity" evidence="1">
    <location>
        <begin position="70"/>
        <end position="80"/>
    </location>
</feature>
<dbReference type="Proteomes" id="UP001066276">
    <property type="component" value="Chromosome 6"/>
</dbReference>